<evidence type="ECO:0000313" key="1">
    <source>
        <dbReference type="EMBL" id="MBB4153976.1"/>
    </source>
</evidence>
<sequence length="100" mass="9765">MSVFVAQLVMGIAGLFVVAAWPPATGRMMLVSLNGAGVNALVVEASAAGAQVVGPGPVPGSLVVSGDRSRILAHIGHWHTLVLAPAAAGCAAGLDGQSVA</sequence>
<organism evidence="1 2">
    <name type="scientific">Sphingomonas jinjuensis</name>
    <dbReference type="NCBI Taxonomy" id="535907"/>
    <lineage>
        <taxon>Bacteria</taxon>
        <taxon>Pseudomonadati</taxon>
        <taxon>Pseudomonadota</taxon>
        <taxon>Alphaproteobacteria</taxon>
        <taxon>Sphingomonadales</taxon>
        <taxon>Sphingomonadaceae</taxon>
        <taxon>Sphingomonas</taxon>
    </lineage>
</organism>
<gene>
    <name evidence="1" type="ORF">GGQ80_001882</name>
</gene>
<comment type="caution">
    <text evidence="1">The sequence shown here is derived from an EMBL/GenBank/DDBJ whole genome shotgun (WGS) entry which is preliminary data.</text>
</comment>
<evidence type="ECO:0000313" key="2">
    <source>
        <dbReference type="Proteomes" id="UP000529795"/>
    </source>
</evidence>
<dbReference type="EMBL" id="JACIEV010000004">
    <property type="protein sequence ID" value="MBB4153976.1"/>
    <property type="molecule type" value="Genomic_DNA"/>
</dbReference>
<accession>A0A840FCJ7</accession>
<name>A0A840FCJ7_9SPHN</name>
<protein>
    <submittedName>
        <fullName evidence="1">Uncharacterized protein</fullName>
    </submittedName>
</protein>
<proteinExistence type="predicted"/>
<keyword evidence="2" id="KW-1185">Reference proteome</keyword>
<dbReference type="RefSeq" id="WP_183984017.1">
    <property type="nucleotide sequence ID" value="NZ_JACIEV010000004.1"/>
</dbReference>
<dbReference type="Proteomes" id="UP000529795">
    <property type="component" value="Unassembled WGS sequence"/>
</dbReference>
<dbReference type="AlphaFoldDB" id="A0A840FCJ7"/>
<reference evidence="1 2" key="1">
    <citation type="submission" date="2020-08" db="EMBL/GenBank/DDBJ databases">
        <title>Genomic Encyclopedia of Type Strains, Phase IV (KMG-IV): sequencing the most valuable type-strain genomes for metagenomic binning, comparative biology and taxonomic classification.</title>
        <authorList>
            <person name="Goeker M."/>
        </authorList>
    </citation>
    <scope>NUCLEOTIDE SEQUENCE [LARGE SCALE GENOMIC DNA]</scope>
    <source>
        <strain evidence="1 2">YC6723</strain>
    </source>
</reference>